<dbReference type="AlphaFoldDB" id="A0A162D4U2"/>
<evidence type="ECO:0000313" key="2">
    <source>
        <dbReference type="EMBL" id="KZR98784.1"/>
    </source>
</evidence>
<feature type="non-terminal residue" evidence="2">
    <location>
        <position position="1"/>
    </location>
</feature>
<reference evidence="2 3" key="1">
    <citation type="submission" date="2016-03" db="EMBL/GenBank/DDBJ databases">
        <title>EvidentialGene: Evidence-directed Construction of Genes on Genomes.</title>
        <authorList>
            <person name="Gilbert D.G."/>
            <person name="Choi J.-H."/>
            <person name="Mockaitis K."/>
            <person name="Colbourne J."/>
            <person name="Pfrender M."/>
        </authorList>
    </citation>
    <scope>NUCLEOTIDE SEQUENCE [LARGE SCALE GENOMIC DNA]</scope>
    <source>
        <strain evidence="2 3">Xinb3</strain>
        <tissue evidence="2">Complete organism</tissue>
    </source>
</reference>
<dbReference type="Proteomes" id="UP000076858">
    <property type="component" value="Unassembled WGS sequence"/>
</dbReference>
<dbReference type="EMBL" id="LRGB01015852">
    <property type="protein sequence ID" value="KZR98784.1"/>
    <property type="molecule type" value="Genomic_DNA"/>
</dbReference>
<feature type="region of interest" description="Disordered" evidence="1">
    <location>
        <begin position="13"/>
        <end position="44"/>
    </location>
</feature>
<gene>
    <name evidence="2" type="ORF">APZ42_005644</name>
</gene>
<organism evidence="2 3">
    <name type="scientific">Daphnia magna</name>
    <dbReference type="NCBI Taxonomy" id="35525"/>
    <lineage>
        <taxon>Eukaryota</taxon>
        <taxon>Metazoa</taxon>
        <taxon>Ecdysozoa</taxon>
        <taxon>Arthropoda</taxon>
        <taxon>Crustacea</taxon>
        <taxon>Branchiopoda</taxon>
        <taxon>Diplostraca</taxon>
        <taxon>Cladocera</taxon>
        <taxon>Anomopoda</taxon>
        <taxon>Daphniidae</taxon>
        <taxon>Daphnia</taxon>
    </lineage>
</organism>
<sequence length="44" mass="4916">AATMKRLKLLEEQRKNNNQKLASVKPKKPVNKKSNPVQGPVNCS</sequence>
<feature type="non-terminal residue" evidence="2">
    <location>
        <position position="44"/>
    </location>
</feature>
<evidence type="ECO:0000256" key="1">
    <source>
        <dbReference type="SAM" id="MobiDB-lite"/>
    </source>
</evidence>
<protein>
    <submittedName>
        <fullName evidence="2">Uncharacterized protein</fullName>
    </submittedName>
</protein>
<accession>A0A162D4U2</accession>
<keyword evidence="3" id="KW-1185">Reference proteome</keyword>
<evidence type="ECO:0000313" key="3">
    <source>
        <dbReference type="Proteomes" id="UP000076858"/>
    </source>
</evidence>
<comment type="caution">
    <text evidence="2">The sequence shown here is derived from an EMBL/GenBank/DDBJ whole genome shotgun (WGS) entry which is preliminary data.</text>
</comment>
<name>A0A162D4U2_9CRUS</name>
<proteinExistence type="predicted"/>